<dbReference type="STRING" id="92487.SAMN02745130_02662"/>
<evidence type="ECO:0000256" key="1">
    <source>
        <dbReference type="ARBA" id="ARBA00004196"/>
    </source>
</evidence>
<keyword evidence="2" id="KW-0732">Signal</keyword>
<organism evidence="4 5">
    <name type="scientific">Thiothrix eikelboomii</name>
    <dbReference type="NCBI Taxonomy" id="92487"/>
    <lineage>
        <taxon>Bacteria</taxon>
        <taxon>Pseudomonadati</taxon>
        <taxon>Pseudomonadota</taxon>
        <taxon>Gammaproteobacteria</taxon>
        <taxon>Thiotrichales</taxon>
        <taxon>Thiotrichaceae</taxon>
        <taxon>Thiothrix</taxon>
    </lineage>
</organism>
<accession>A0A1T4X8P4</accession>
<evidence type="ECO:0000313" key="5">
    <source>
        <dbReference type="Proteomes" id="UP000190460"/>
    </source>
</evidence>
<dbReference type="InterPro" id="IPR018976">
    <property type="entry name" value="Imelysin-like"/>
</dbReference>
<name>A0A1T4X8P4_9GAMM</name>
<comment type="subcellular location">
    <subcellularLocation>
        <location evidence="1">Cell envelope</location>
    </subcellularLocation>
</comment>
<feature type="domain" description="Imelysin-like" evidence="3">
    <location>
        <begin position="44"/>
        <end position="390"/>
    </location>
</feature>
<reference evidence="4 5" key="1">
    <citation type="submission" date="2017-02" db="EMBL/GenBank/DDBJ databases">
        <authorList>
            <person name="Peterson S.W."/>
        </authorList>
    </citation>
    <scope>NUCLEOTIDE SEQUENCE [LARGE SCALE GENOMIC DNA]</scope>
    <source>
        <strain evidence="4 5">ATCC 49788</strain>
    </source>
</reference>
<sequence>MEYFILKHLPAIILSGITLCISSSMLQAETVTPQAVIANYTQLAHAEFSDALASAKILQTKVNEFIAQPTEASHQAAKQAWLAARLPYSQTEVFRFGNPNVDAWEGGVNAWPLDEGLIDYVQADAYEHEEGNTFATANLIAGTETISPELLKSYQEKGGSEANVATGYHAIEFLLWGQDLNQDPKLAGTRPSTDFLTGAGCTHQHCERRAQYLKAATDLLVTDLTQMEQDWAPDQTNYRKSLLALDEAEALRRILFGMGSLSLGELAGERMNVALLAHSQEDEHSCFSDNTHADILGNVQGINNVFHGSYRRTDGSLLKGASLAELLAAKDKTLSTELEQNLNTSQTAAEAIVKAAQQGQAFDQQIVADNSEGNARVKATIAALRAQTVSLEAAAKALGINHLNSETSDSLQ</sequence>
<dbReference type="Gene3D" id="1.20.1420.20">
    <property type="entry name" value="M75 peptidase, HXXE motif"/>
    <property type="match status" value="1"/>
</dbReference>
<dbReference type="Pfam" id="PF09375">
    <property type="entry name" value="Peptidase_M75"/>
    <property type="match status" value="1"/>
</dbReference>
<protein>
    <submittedName>
        <fullName evidence="4">Putative iron-regulated protein</fullName>
    </submittedName>
</protein>
<keyword evidence="5" id="KW-1185">Reference proteome</keyword>
<dbReference type="EMBL" id="FUYB01000014">
    <property type="protein sequence ID" value="SKA85990.1"/>
    <property type="molecule type" value="Genomic_DNA"/>
</dbReference>
<dbReference type="GO" id="GO:0030313">
    <property type="term" value="C:cell envelope"/>
    <property type="evidence" value="ECO:0007669"/>
    <property type="project" value="UniProtKB-SubCell"/>
</dbReference>
<gene>
    <name evidence="4" type="ORF">SAMN02745130_02662</name>
</gene>
<dbReference type="InterPro" id="IPR038352">
    <property type="entry name" value="Imelysin_sf"/>
</dbReference>
<evidence type="ECO:0000256" key="2">
    <source>
        <dbReference type="ARBA" id="ARBA00022729"/>
    </source>
</evidence>
<dbReference type="Proteomes" id="UP000190460">
    <property type="component" value="Unassembled WGS sequence"/>
</dbReference>
<evidence type="ECO:0000259" key="3">
    <source>
        <dbReference type="Pfam" id="PF09375"/>
    </source>
</evidence>
<dbReference type="CDD" id="cd14657">
    <property type="entry name" value="Imelysin_IrpA-like"/>
    <property type="match status" value="1"/>
</dbReference>
<proteinExistence type="predicted"/>
<evidence type="ECO:0000313" key="4">
    <source>
        <dbReference type="EMBL" id="SKA85990.1"/>
    </source>
</evidence>
<dbReference type="AlphaFoldDB" id="A0A1T4X8P4"/>